<sequence>MYKKPRLERFGTLRELTLIGLGSDGDGGIQGWGRIVASVTDGCAWGCNNRS</sequence>
<proteinExistence type="predicted"/>
<protein>
    <submittedName>
        <fullName evidence="1">Lasso RiPP family leader peptide-containing protein</fullName>
    </submittedName>
</protein>
<comment type="caution">
    <text evidence="1">The sequence shown here is derived from an EMBL/GenBank/DDBJ whole genome shotgun (WGS) entry which is preliminary data.</text>
</comment>
<dbReference type="Proteomes" id="UP001484239">
    <property type="component" value="Unassembled WGS sequence"/>
</dbReference>
<gene>
    <name evidence="1" type="ORF">WI372_03630</name>
</gene>
<dbReference type="NCBIfam" id="NF033521">
    <property type="entry name" value="lasso_leader_L3"/>
    <property type="match status" value="1"/>
</dbReference>
<dbReference type="RefSeq" id="WP_405277701.1">
    <property type="nucleotide sequence ID" value="NZ_CP144380.1"/>
</dbReference>
<accession>A0ABU9E5Q6</accession>
<organism evidence="1 2">
    <name type="scientific">Gaopeijia maritima</name>
    <dbReference type="NCBI Taxonomy" id="3119007"/>
    <lineage>
        <taxon>Bacteria</taxon>
        <taxon>Pseudomonadati</taxon>
        <taxon>Gemmatimonadota</taxon>
        <taxon>Longimicrobiia</taxon>
        <taxon>Gaopeijiales</taxon>
        <taxon>Gaopeijiaceae</taxon>
        <taxon>Gaopeijia</taxon>
    </lineage>
</organism>
<evidence type="ECO:0000313" key="1">
    <source>
        <dbReference type="EMBL" id="MEK9500058.1"/>
    </source>
</evidence>
<name>A0ABU9E5Q6_9BACT</name>
<keyword evidence="2" id="KW-1185">Reference proteome</keyword>
<evidence type="ECO:0000313" key="2">
    <source>
        <dbReference type="Proteomes" id="UP001484239"/>
    </source>
</evidence>
<dbReference type="EMBL" id="JBBHLI010000001">
    <property type="protein sequence ID" value="MEK9500058.1"/>
    <property type="molecule type" value="Genomic_DNA"/>
</dbReference>
<reference evidence="1 2" key="1">
    <citation type="submission" date="2024-02" db="EMBL/GenBank/DDBJ databases">
        <title>A novel Gemmatimonadota bacterium.</title>
        <authorList>
            <person name="Du Z.-J."/>
            <person name="Ye Y.-Q."/>
        </authorList>
    </citation>
    <scope>NUCLEOTIDE SEQUENCE [LARGE SCALE GENOMIC DNA]</scope>
    <source>
        <strain evidence="1 2">DH-20</strain>
    </source>
</reference>